<dbReference type="EMBL" id="CP050266">
    <property type="protein sequence ID" value="QIR07420.1"/>
    <property type="molecule type" value="Genomic_DNA"/>
</dbReference>
<gene>
    <name evidence="2" type="ORF">HBA18_12705</name>
</gene>
<name>A0ABX6K7B6_SALCS</name>
<dbReference type="InterPro" id="IPR000182">
    <property type="entry name" value="GNAT_dom"/>
</dbReference>
<accession>A0ABX6K7B6</accession>
<proteinExistence type="predicted"/>
<dbReference type="PROSITE" id="PS51186">
    <property type="entry name" value="GNAT"/>
    <property type="match status" value="1"/>
</dbReference>
<reference evidence="2 3" key="1">
    <citation type="submission" date="2020-03" db="EMBL/GenBank/DDBJ databases">
        <title>Genome mining reveals the biosynthetic pathways of PHA and ectoines of the halophilic strain Salinivibrio costicola M318 isolated from fermented shrimp paste.</title>
        <authorList>
            <person name="Doan T.V."/>
            <person name="Tran L.T."/>
            <person name="Trieu T.A."/>
            <person name="Nguyen Q.V."/>
            <person name="Quach T.N."/>
            <person name="Phi T.Q."/>
            <person name="Kumar S."/>
        </authorList>
    </citation>
    <scope>NUCLEOTIDE SEQUENCE [LARGE SCALE GENOMIC DNA]</scope>
    <source>
        <strain evidence="2 3">M318</strain>
    </source>
</reference>
<evidence type="ECO:0000313" key="2">
    <source>
        <dbReference type="EMBL" id="QIR07420.1"/>
    </source>
</evidence>
<dbReference type="Gene3D" id="3.40.630.30">
    <property type="match status" value="1"/>
</dbReference>
<evidence type="ECO:0000259" key="1">
    <source>
        <dbReference type="PROSITE" id="PS51186"/>
    </source>
</evidence>
<dbReference type="Proteomes" id="UP000501408">
    <property type="component" value="Chromosome 1"/>
</dbReference>
<dbReference type="InterPro" id="IPR016181">
    <property type="entry name" value="Acyl_CoA_acyltransferase"/>
</dbReference>
<evidence type="ECO:0000313" key="3">
    <source>
        <dbReference type="Proteomes" id="UP000501408"/>
    </source>
</evidence>
<organism evidence="2 3">
    <name type="scientific">Salinivibrio costicola</name>
    <name type="common">Vibrio costicola</name>
    <dbReference type="NCBI Taxonomy" id="51367"/>
    <lineage>
        <taxon>Bacteria</taxon>
        <taxon>Pseudomonadati</taxon>
        <taxon>Pseudomonadota</taxon>
        <taxon>Gammaproteobacteria</taxon>
        <taxon>Vibrionales</taxon>
        <taxon>Vibrionaceae</taxon>
        <taxon>Salinivibrio</taxon>
    </lineage>
</organism>
<protein>
    <submittedName>
        <fullName evidence="2">GNAT family N-acetyltransferase</fullName>
    </submittedName>
</protein>
<keyword evidence="3" id="KW-1185">Reference proteome</keyword>
<feature type="domain" description="N-acetyltransferase" evidence="1">
    <location>
        <begin position="1"/>
        <end position="125"/>
    </location>
</feature>
<sequence length="143" mass="16116">MDNYRIHPLEPLRFPLVARLYKTHYPPGKPKKDEIIWVIDGPNGLCGAVRFQQRPTYQLLTGMLISPALRGTGLSDRLLTDVQETIAAKPCFCLAFRHLTGLYARHGFDVVEREALPEDLATRFDSYCHAGKDLVAMAYQGKA</sequence>
<dbReference type="SUPFAM" id="SSF55729">
    <property type="entry name" value="Acyl-CoA N-acyltransferases (Nat)"/>
    <property type="match status" value="1"/>
</dbReference>
<dbReference type="Pfam" id="PF13508">
    <property type="entry name" value="Acetyltransf_7"/>
    <property type="match status" value="1"/>
</dbReference>